<dbReference type="InterPro" id="IPR036390">
    <property type="entry name" value="WH_DNA-bd_sf"/>
</dbReference>
<evidence type="ECO:0000256" key="1">
    <source>
        <dbReference type="ARBA" id="ARBA00023015"/>
    </source>
</evidence>
<evidence type="ECO:0000256" key="2">
    <source>
        <dbReference type="ARBA" id="ARBA00023125"/>
    </source>
</evidence>
<dbReference type="InterPro" id="IPR036388">
    <property type="entry name" value="WH-like_DNA-bd_sf"/>
</dbReference>
<organism evidence="6 7">
    <name type="scientific">Kibdelosporangium aridum</name>
    <dbReference type="NCBI Taxonomy" id="2030"/>
    <lineage>
        <taxon>Bacteria</taxon>
        <taxon>Bacillati</taxon>
        <taxon>Actinomycetota</taxon>
        <taxon>Actinomycetes</taxon>
        <taxon>Pseudonocardiales</taxon>
        <taxon>Pseudonocardiaceae</taxon>
        <taxon>Kibdelosporangium</taxon>
    </lineage>
</organism>
<dbReference type="OrthoDB" id="3678076at2"/>
<dbReference type="Gene3D" id="2.60.120.10">
    <property type="entry name" value="Jelly Rolls"/>
    <property type="match status" value="1"/>
</dbReference>
<dbReference type="Gene3D" id="1.10.10.10">
    <property type="entry name" value="Winged helix-like DNA-binding domain superfamily/Winged helix DNA-binding domain"/>
    <property type="match status" value="1"/>
</dbReference>
<keyword evidence="3" id="KW-0804">Transcription</keyword>
<dbReference type="GO" id="GO:0005829">
    <property type="term" value="C:cytosol"/>
    <property type="evidence" value="ECO:0007669"/>
    <property type="project" value="TreeGrafter"/>
</dbReference>
<dbReference type="Pfam" id="PF00027">
    <property type="entry name" value="cNMP_binding"/>
    <property type="match status" value="1"/>
</dbReference>
<dbReference type="InterPro" id="IPR018490">
    <property type="entry name" value="cNMP-bd_dom_sf"/>
</dbReference>
<reference evidence="6 7" key="1">
    <citation type="submission" date="2018-05" db="EMBL/GenBank/DDBJ databases">
        <title>Evolution of GPA BGCs.</title>
        <authorList>
            <person name="Waglechner N."/>
            <person name="Wright G.D."/>
        </authorList>
    </citation>
    <scope>NUCLEOTIDE SEQUENCE [LARGE SCALE GENOMIC DNA]</scope>
    <source>
        <strain evidence="6 7">A82846</strain>
    </source>
</reference>
<dbReference type="PANTHER" id="PTHR24567">
    <property type="entry name" value="CRP FAMILY TRANSCRIPTIONAL REGULATORY PROTEIN"/>
    <property type="match status" value="1"/>
</dbReference>
<dbReference type="GO" id="GO:0003700">
    <property type="term" value="F:DNA-binding transcription factor activity"/>
    <property type="evidence" value="ECO:0007669"/>
    <property type="project" value="TreeGrafter"/>
</dbReference>
<dbReference type="AlphaFoldDB" id="A0A428ZTY4"/>
<dbReference type="EMBL" id="QHKI01000001">
    <property type="protein sequence ID" value="RSM91544.1"/>
    <property type="molecule type" value="Genomic_DNA"/>
</dbReference>
<sequence>MSRSGGQSAGIVVEGQFEYEHAATVEPSGSPALYRVILPFMTGLDTLAAVPLFASLDEERLRALAARSTTRVLDADCVVAVRGQPASRLIVVESGTLAATHDTADGRRLRLGEFPAPCTVDKAAVLDGGGHTATWTAVTRVHLRFVPAAELLAVIDDVPAARRHVMAHLARNLRDQQDELVRAAFADVATRVAVWLMRAPKHAGTTVVLPGAQHGLAEAIGATRVSVNRALKALAAEGLVSVEPGAVVIRSPERLADRASLGRPD</sequence>
<evidence type="ECO:0000256" key="3">
    <source>
        <dbReference type="ARBA" id="ARBA00023163"/>
    </source>
</evidence>
<dbReference type="SUPFAM" id="SSF46785">
    <property type="entry name" value="Winged helix' DNA-binding domain"/>
    <property type="match status" value="1"/>
</dbReference>
<comment type="caution">
    <text evidence="6">The sequence shown here is derived from an EMBL/GenBank/DDBJ whole genome shotgun (WGS) entry which is preliminary data.</text>
</comment>
<dbReference type="SUPFAM" id="SSF51206">
    <property type="entry name" value="cAMP-binding domain-like"/>
    <property type="match status" value="1"/>
</dbReference>
<dbReference type="InterPro" id="IPR014710">
    <property type="entry name" value="RmlC-like_jellyroll"/>
</dbReference>
<feature type="domain" description="HTH crp-type" evidence="5">
    <location>
        <begin position="186"/>
        <end position="253"/>
    </location>
</feature>
<feature type="domain" description="Cyclic nucleotide-binding" evidence="4">
    <location>
        <begin position="52"/>
        <end position="172"/>
    </location>
</feature>
<dbReference type="InterPro" id="IPR050397">
    <property type="entry name" value="Env_Response_Regulators"/>
</dbReference>
<keyword evidence="1" id="KW-0805">Transcription regulation</keyword>
<evidence type="ECO:0000259" key="4">
    <source>
        <dbReference type="PROSITE" id="PS50042"/>
    </source>
</evidence>
<accession>A0A428ZTY4</accession>
<dbReference type="PROSITE" id="PS50042">
    <property type="entry name" value="CNMP_BINDING_3"/>
    <property type="match status" value="1"/>
</dbReference>
<name>A0A428ZTY4_KIBAR</name>
<proteinExistence type="predicted"/>
<dbReference type="GO" id="GO:0003677">
    <property type="term" value="F:DNA binding"/>
    <property type="evidence" value="ECO:0007669"/>
    <property type="project" value="UniProtKB-KW"/>
</dbReference>
<dbReference type="InterPro" id="IPR000595">
    <property type="entry name" value="cNMP-bd_dom"/>
</dbReference>
<gene>
    <name evidence="6" type="ORF">DMH04_00645</name>
</gene>
<dbReference type="CDD" id="cd00038">
    <property type="entry name" value="CAP_ED"/>
    <property type="match status" value="1"/>
</dbReference>
<dbReference type="SMART" id="SM00419">
    <property type="entry name" value="HTH_CRP"/>
    <property type="match status" value="1"/>
</dbReference>
<dbReference type="PROSITE" id="PS51063">
    <property type="entry name" value="HTH_CRP_2"/>
    <property type="match status" value="1"/>
</dbReference>
<dbReference type="Pfam" id="PF13545">
    <property type="entry name" value="HTH_Crp_2"/>
    <property type="match status" value="1"/>
</dbReference>
<evidence type="ECO:0000313" key="6">
    <source>
        <dbReference type="EMBL" id="RSM91544.1"/>
    </source>
</evidence>
<dbReference type="PANTHER" id="PTHR24567:SF74">
    <property type="entry name" value="HTH-TYPE TRANSCRIPTIONAL REGULATOR ARCR"/>
    <property type="match status" value="1"/>
</dbReference>
<evidence type="ECO:0000259" key="5">
    <source>
        <dbReference type="PROSITE" id="PS51063"/>
    </source>
</evidence>
<evidence type="ECO:0000313" key="7">
    <source>
        <dbReference type="Proteomes" id="UP000287547"/>
    </source>
</evidence>
<keyword evidence="2" id="KW-0238">DNA-binding</keyword>
<dbReference type="SMART" id="SM00100">
    <property type="entry name" value="cNMP"/>
    <property type="match status" value="1"/>
</dbReference>
<dbReference type="InterPro" id="IPR012318">
    <property type="entry name" value="HTH_CRP"/>
</dbReference>
<dbReference type="Proteomes" id="UP000287547">
    <property type="component" value="Unassembled WGS sequence"/>
</dbReference>
<protein>
    <recommendedName>
        <fullName evidence="8">Crp/Fnr family transcriptional regulator</fullName>
    </recommendedName>
</protein>
<evidence type="ECO:0008006" key="8">
    <source>
        <dbReference type="Google" id="ProtNLM"/>
    </source>
</evidence>